<dbReference type="Proteomes" id="UP000218334">
    <property type="component" value="Unassembled WGS sequence"/>
</dbReference>
<dbReference type="AlphaFoldDB" id="A0A2H3BAC7"/>
<sequence length="283" mass="32436">RDWLPFTWEFLEEMFWDEHPRHFRNSCARCQTPAAEATLHRCVSCNEHFMYCDECMVSRHYGNPLHRIQEWTGTFLKKTTLGALGLVMRLGHDPDTCCPTLVCGQLHVLDLEGIQTVHIDYCDCVQSLSRWCQLLHSKFFPSTVVHLQMATSFRTLEVFHLLSFMSKVSGYEFYHTLVRLTDNTGTCQPPSRFQAFMRMVREWCYLKLLKRMLDKSPHDLKGLTPGKLPISMGSLAVKCPACPWPGINLEEGWEHDTMNPLMCSVTASGKRLVGGDEAGYGHS</sequence>
<feature type="non-terminal residue" evidence="2">
    <location>
        <position position="1"/>
    </location>
</feature>
<protein>
    <recommendedName>
        <fullName evidence="1">CxC2-like cysteine cluster KDZ transposase-associated domain-containing protein</fullName>
    </recommendedName>
</protein>
<evidence type="ECO:0000313" key="2">
    <source>
        <dbReference type="EMBL" id="PBK63972.1"/>
    </source>
</evidence>
<keyword evidence="3" id="KW-1185">Reference proteome</keyword>
<proteinExistence type="predicted"/>
<gene>
    <name evidence="2" type="ORF">ARMSODRAFT_893708</name>
</gene>
<dbReference type="InterPro" id="IPR041457">
    <property type="entry name" value="CxC2_KDZ-assoc"/>
</dbReference>
<accession>A0A2H3BAC7</accession>
<evidence type="ECO:0000259" key="1">
    <source>
        <dbReference type="Pfam" id="PF18803"/>
    </source>
</evidence>
<dbReference type="EMBL" id="KZ293455">
    <property type="protein sequence ID" value="PBK63972.1"/>
    <property type="molecule type" value="Genomic_DNA"/>
</dbReference>
<feature type="domain" description="CxC2-like cysteine cluster KDZ transposase-associated" evidence="1">
    <location>
        <begin position="81"/>
        <end position="185"/>
    </location>
</feature>
<dbReference type="STRING" id="1076256.A0A2H3BAC7"/>
<organism evidence="2 3">
    <name type="scientific">Armillaria solidipes</name>
    <dbReference type="NCBI Taxonomy" id="1076256"/>
    <lineage>
        <taxon>Eukaryota</taxon>
        <taxon>Fungi</taxon>
        <taxon>Dikarya</taxon>
        <taxon>Basidiomycota</taxon>
        <taxon>Agaricomycotina</taxon>
        <taxon>Agaricomycetes</taxon>
        <taxon>Agaricomycetidae</taxon>
        <taxon>Agaricales</taxon>
        <taxon>Marasmiineae</taxon>
        <taxon>Physalacriaceae</taxon>
        <taxon>Armillaria</taxon>
    </lineage>
</organism>
<evidence type="ECO:0000313" key="3">
    <source>
        <dbReference type="Proteomes" id="UP000218334"/>
    </source>
</evidence>
<name>A0A2H3BAC7_9AGAR</name>
<reference evidence="3" key="1">
    <citation type="journal article" date="2017" name="Nat. Ecol. Evol.">
        <title>Genome expansion and lineage-specific genetic innovations in the forest pathogenic fungi Armillaria.</title>
        <authorList>
            <person name="Sipos G."/>
            <person name="Prasanna A.N."/>
            <person name="Walter M.C."/>
            <person name="O'Connor E."/>
            <person name="Balint B."/>
            <person name="Krizsan K."/>
            <person name="Kiss B."/>
            <person name="Hess J."/>
            <person name="Varga T."/>
            <person name="Slot J."/>
            <person name="Riley R."/>
            <person name="Boka B."/>
            <person name="Rigling D."/>
            <person name="Barry K."/>
            <person name="Lee J."/>
            <person name="Mihaltcheva S."/>
            <person name="LaButti K."/>
            <person name="Lipzen A."/>
            <person name="Waldron R."/>
            <person name="Moloney N.M."/>
            <person name="Sperisen C."/>
            <person name="Kredics L."/>
            <person name="Vagvoelgyi C."/>
            <person name="Patrignani A."/>
            <person name="Fitzpatrick D."/>
            <person name="Nagy I."/>
            <person name="Doyle S."/>
            <person name="Anderson J.B."/>
            <person name="Grigoriev I.V."/>
            <person name="Gueldener U."/>
            <person name="Muensterkoetter M."/>
            <person name="Nagy L.G."/>
        </authorList>
    </citation>
    <scope>NUCLEOTIDE SEQUENCE [LARGE SCALE GENOMIC DNA]</scope>
    <source>
        <strain evidence="3">28-4</strain>
    </source>
</reference>
<dbReference type="Pfam" id="PF18803">
    <property type="entry name" value="CxC2"/>
    <property type="match status" value="1"/>
</dbReference>